<evidence type="ECO:0000313" key="3">
    <source>
        <dbReference type="Proteomes" id="UP000229757"/>
    </source>
</evidence>
<sequence>MDKPLNSENFSTGQVAAQARYQTTQMAKSLIDYPNNPNDTTRLWPGFKEFIEACPYFFISTSNAAGQCNCNFRGGGRGIVTVIDDKTLAFPDYAGNGLLHSTGDMIENSHIGILFINFRHQQRIKVNGTLEIIDSQEQMALLIDPQHARHAQRIIKVTIEYAVLNCARFLNAMEEEL</sequence>
<dbReference type="InterPro" id="IPR011576">
    <property type="entry name" value="Pyridox_Oxase_N"/>
</dbReference>
<reference evidence="2 3" key="1">
    <citation type="journal article" date="2017" name="Environ. Microbiol.">
        <title>Genomic and physiological analyses of 'Reinekea forsetii' reveal a versatile opportunistic lifestyle during spring algae blooms.</title>
        <authorList>
            <person name="Avci B."/>
            <person name="Hahnke R.L."/>
            <person name="Chafee M."/>
            <person name="Fischer T."/>
            <person name="Gruber-Vodicka H."/>
            <person name="Tegetmeyer H.E."/>
            <person name="Harder J."/>
            <person name="Fuchs B.M."/>
            <person name="Amann R.I."/>
            <person name="Teeling H."/>
        </authorList>
    </citation>
    <scope>NUCLEOTIDE SEQUENCE [LARGE SCALE GENOMIC DNA]</scope>
    <source>
        <strain evidence="2 3">Hel1_31_D35</strain>
    </source>
</reference>
<feature type="domain" description="Pyridoxamine 5'-phosphate oxidase N-terminal" evidence="1">
    <location>
        <begin position="47"/>
        <end position="153"/>
    </location>
</feature>
<dbReference type="EMBL" id="CP011797">
    <property type="protein sequence ID" value="ATX77171.1"/>
    <property type="molecule type" value="Genomic_DNA"/>
</dbReference>
<dbReference type="KEGG" id="rfo:REIFOR_02036"/>
<keyword evidence="3" id="KW-1185">Reference proteome</keyword>
<organism evidence="2 3">
    <name type="scientific">Reinekea forsetii</name>
    <dbReference type="NCBI Taxonomy" id="1336806"/>
    <lineage>
        <taxon>Bacteria</taxon>
        <taxon>Pseudomonadati</taxon>
        <taxon>Pseudomonadota</taxon>
        <taxon>Gammaproteobacteria</taxon>
        <taxon>Oceanospirillales</taxon>
        <taxon>Saccharospirillaceae</taxon>
        <taxon>Reinekea</taxon>
    </lineage>
</organism>
<name>A0A2K8KTH1_9GAMM</name>
<evidence type="ECO:0000313" key="2">
    <source>
        <dbReference type="EMBL" id="ATX77171.1"/>
    </source>
</evidence>
<dbReference type="Gene3D" id="2.30.110.10">
    <property type="entry name" value="Electron Transport, Fmn-binding Protein, Chain A"/>
    <property type="match status" value="1"/>
</dbReference>
<dbReference type="AlphaFoldDB" id="A0A2K8KTH1"/>
<dbReference type="SUPFAM" id="SSF50475">
    <property type="entry name" value="FMN-binding split barrel"/>
    <property type="match status" value="1"/>
</dbReference>
<dbReference type="RefSeq" id="WP_100257449.1">
    <property type="nucleotide sequence ID" value="NZ_CP011797.1"/>
</dbReference>
<dbReference type="PANTHER" id="PTHR42815">
    <property type="entry name" value="FAD-BINDING, PUTATIVE (AFU_ORTHOLOGUE AFUA_6G07600)-RELATED"/>
    <property type="match status" value="1"/>
</dbReference>
<dbReference type="InterPro" id="IPR012349">
    <property type="entry name" value="Split_barrel_FMN-bd"/>
</dbReference>
<dbReference type="Proteomes" id="UP000229757">
    <property type="component" value="Chromosome"/>
</dbReference>
<dbReference type="Pfam" id="PF01243">
    <property type="entry name" value="PNPOx_N"/>
    <property type="match status" value="1"/>
</dbReference>
<dbReference type="OrthoDB" id="4258484at2"/>
<protein>
    <submittedName>
        <fullName evidence="2">Pyridoxamine 5'-phosphate oxidase</fullName>
    </submittedName>
</protein>
<proteinExistence type="predicted"/>
<gene>
    <name evidence="2" type="ORF">REIFOR_02036</name>
</gene>
<dbReference type="PANTHER" id="PTHR42815:SF2">
    <property type="entry name" value="FAD-BINDING, PUTATIVE (AFU_ORTHOLOGUE AFUA_6G07600)-RELATED"/>
    <property type="match status" value="1"/>
</dbReference>
<evidence type="ECO:0000259" key="1">
    <source>
        <dbReference type="Pfam" id="PF01243"/>
    </source>
</evidence>
<accession>A0A2K8KTH1</accession>